<feature type="compositionally biased region" description="Basic and acidic residues" evidence="1">
    <location>
        <begin position="143"/>
        <end position="156"/>
    </location>
</feature>
<dbReference type="VEuPathDB" id="FungiDB:GMDG_06194"/>
<reference evidence="2" key="1">
    <citation type="submission" date="2016-03" db="EMBL/GenBank/DDBJ databases">
        <title>Updated assembly of Pseudogymnoascus destructans, the fungus causing white-nose syndrome of bats.</title>
        <authorList>
            <person name="Palmer J.M."/>
            <person name="Drees K.P."/>
            <person name="Foster J.T."/>
            <person name="Lindner D.L."/>
        </authorList>
    </citation>
    <scope>NUCLEOTIDE SEQUENCE [LARGE SCALE GENOMIC DNA]</scope>
    <source>
        <strain evidence="2">20631-21</strain>
    </source>
</reference>
<dbReference type="OrthoDB" id="5371646at2759"/>
<gene>
    <name evidence="2" type="ORF">VC83_00389</name>
</gene>
<feature type="compositionally biased region" description="Basic and acidic residues" evidence="1">
    <location>
        <begin position="236"/>
        <end position="245"/>
    </location>
</feature>
<dbReference type="Pfam" id="PF02178">
    <property type="entry name" value="AT_hook"/>
    <property type="match status" value="2"/>
</dbReference>
<dbReference type="SMART" id="SM00384">
    <property type="entry name" value="AT_hook"/>
    <property type="match status" value="2"/>
</dbReference>
<dbReference type="EMBL" id="KV441386">
    <property type="protein sequence ID" value="OAF62864.1"/>
    <property type="molecule type" value="Genomic_DNA"/>
</dbReference>
<dbReference type="AlphaFoldDB" id="A0A177ANV8"/>
<accession>A0A177ANV8</accession>
<proteinExistence type="predicted"/>
<feature type="region of interest" description="Disordered" evidence="1">
    <location>
        <begin position="95"/>
        <end position="305"/>
    </location>
</feature>
<protein>
    <submittedName>
        <fullName evidence="2">Uncharacterized protein</fullName>
    </submittedName>
</protein>
<dbReference type="eggNOG" id="ENOG502SA85">
    <property type="taxonomic scope" value="Eukaryota"/>
</dbReference>
<dbReference type="GO" id="GO:0003677">
    <property type="term" value="F:DNA binding"/>
    <property type="evidence" value="ECO:0007669"/>
    <property type="project" value="InterPro"/>
</dbReference>
<dbReference type="InterPro" id="IPR017956">
    <property type="entry name" value="AT_hook_DNA-bd_motif"/>
</dbReference>
<evidence type="ECO:0000256" key="1">
    <source>
        <dbReference type="SAM" id="MobiDB-lite"/>
    </source>
</evidence>
<evidence type="ECO:0000313" key="2">
    <source>
        <dbReference type="EMBL" id="OAF62864.1"/>
    </source>
</evidence>
<sequence length="305" mass="31737">MAVGPFSEYEQRFLLTEILKTSNTPIDALLSVLREQNFDPIWEDVGLPAGRSMNSCAAELAKLNSSRLSGDSNPDSVKQTSRGIKRTLSASAFYGPATPATKAREIKPKPAAASNGADKPVTSTPATGSARKRGRPSNAELAQRAKEASERGEAEKGVYATKPKSISDQSVGEASAPGSEPPAKRGRGRPPKNKAPVANPGVDVEESKPSEADTDVAGPADPEPEPVVNDTPQDDATTKETRENLEVVARAASATVSEALTPQPPIAPSNPPVPTSAFKKIFGLGSHPATTQAPPPEQAIGAAAH</sequence>
<name>A0A177ANV8_9PEZI</name>
<organism evidence="2">
    <name type="scientific">Pseudogymnoascus destructans</name>
    <dbReference type="NCBI Taxonomy" id="655981"/>
    <lineage>
        <taxon>Eukaryota</taxon>
        <taxon>Fungi</taxon>
        <taxon>Dikarya</taxon>
        <taxon>Ascomycota</taxon>
        <taxon>Pezizomycotina</taxon>
        <taxon>Leotiomycetes</taxon>
        <taxon>Thelebolales</taxon>
        <taxon>Thelebolaceae</taxon>
        <taxon>Pseudogymnoascus</taxon>
    </lineage>
</organism>
<dbReference type="Proteomes" id="UP000077154">
    <property type="component" value="Unassembled WGS sequence"/>
</dbReference>
<dbReference type="GeneID" id="36283487"/>
<dbReference type="RefSeq" id="XP_024328135.1">
    <property type="nucleotide sequence ID" value="XM_024464083.1"/>
</dbReference>
<feature type="compositionally biased region" description="Pro residues" evidence="1">
    <location>
        <begin position="262"/>
        <end position="274"/>
    </location>
</feature>